<comment type="caution">
    <text evidence="2">The sequence shown here is derived from an EMBL/GenBank/DDBJ whole genome shotgun (WGS) entry which is preliminary data.</text>
</comment>
<dbReference type="EMBL" id="JAOYFB010000038">
    <property type="protein sequence ID" value="KAK4026732.1"/>
    <property type="molecule type" value="Genomic_DNA"/>
</dbReference>
<feature type="compositionally biased region" description="Polar residues" evidence="1">
    <location>
        <begin position="55"/>
        <end position="67"/>
    </location>
</feature>
<gene>
    <name evidence="2" type="ORF">OUZ56_015758</name>
</gene>
<feature type="region of interest" description="Disordered" evidence="1">
    <location>
        <begin position="55"/>
        <end position="89"/>
    </location>
</feature>
<evidence type="ECO:0000313" key="3">
    <source>
        <dbReference type="Proteomes" id="UP001234178"/>
    </source>
</evidence>
<evidence type="ECO:0000256" key="1">
    <source>
        <dbReference type="SAM" id="MobiDB-lite"/>
    </source>
</evidence>
<reference evidence="2 3" key="1">
    <citation type="journal article" date="2023" name="Nucleic Acids Res.">
        <title>The hologenome of Daphnia magna reveals possible DNA methylation and microbiome-mediated evolution of the host genome.</title>
        <authorList>
            <person name="Chaturvedi A."/>
            <person name="Li X."/>
            <person name="Dhandapani V."/>
            <person name="Marshall H."/>
            <person name="Kissane S."/>
            <person name="Cuenca-Cambronero M."/>
            <person name="Asole G."/>
            <person name="Calvet F."/>
            <person name="Ruiz-Romero M."/>
            <person name="Marangio P."/>
            <person name="Guigo R."/>
            <person name="Rago D."/>
            <person name="Mirbahai L."/>
            <person name="Eastwood N."/>
            <person name="Colbourne J.K."/>
            <person name="Zhou J."/>
            <person name="Mallon E."/>
            <person name="Orsini L."/>
        </authorList>
    </citation>
    <scope>NUCLEOTIDE SEQUENCE [LARGE SCALE GENOMIC DNA]</scope>
    <source>
        <strain evidence="2">LRV0_1</strain>
    </source>
</reference>
<protein>
    <submittedName>
        <fullName evidence="2">Uncharacterized protein</fullName>
    </submittedName>
</protein>
<organism evidence="2 3">
    <name type="scientific">Daphnia magna</name>
    <dbReference type="NCBI Taxonomy" id="35525"/>
    <lineage>
        <taxon>Eukaryota</taxon>
        <taxon>Metazoa</taxon>
        <taxon>Ecdysozoa</taxon>
        <taxon>Arthropoda</taxon>
        <taxon>Crustacea</taxon>
        <taxon>Branchiopoda</taxon>
        <taxon>Diplostraca</taxon>
        <taxon>Cladocera</taxon>
        <taxon>Anomopoda</taxon>
        <taxon>Daphniidae</taxon>
        <taxon>Daphnia</taxon>
    </lineage>
</organism>
<sequence>MWQQRPLLCYRNGRNSKIKIKNRRERANGPTTQRSDPPLTLNTVRSLAATRTTLPKPSSDINLVNESQPDDEHLAAHAPKAKQGKEKDSGFPFKVKWKAQIRFNSVIEPVLFWKNLFCLKVVREKSEQSNRGAFDYFMR</sequence>
<proteinExistence type="predicted"/>
<evidence type="ECO:0000313" key="2">
    <source>
        <dbReference type="EMBL" id="KAK4026732.1"/>
    </source>
</evidence>
<name>A0ABR0ANR6_9CRUS</name>
<dbReference type="Proteomes" id="UP001234178">
    <property type="component" value="Unassembled WGS sequence"/>
</dbReference>
<keyword evidence="3" id="KW-1185">Reference proteome</keyword>
<accession>A0ABR0ANR6</accession>